<dbReference type="Gene3D" id="2.70.150.10">
    <property type="entry name" value="Calcium-transporting ATPase, cytoplasmic transduction domain A"/>
    <property type="match status" value="1"/>
</dbReference>
<dbReference type="FunFam" id="3.40.50.1000:FF:000047">
    <property type="entry name" value="Sodium P-type ATPase"/>
    <property type="match status" value="1"/>
</dbReference>
<evidence type="ECO:0000256" key="14">
    <source>
        <dbReference type="ARBA" id="ARBA00023053"/>
    </source>
</evidence>
<dbReference type="InterPro" id="IPR008250">
    <property type="entry name" value="ATPase_P-typ_transduc_dom_A_sf"/>
</dbReference>
<dbReference type="InterPro" id="IPR059000">
    <property type="entry name" value="ATPase_P-type_domA"/>
</dbReference>
<feature type="transmembrane region" description="Helical" evidence="23">
    <location>
        <begin position="1028"/>
        <end position="1045"/>
    </location>
</feature>
<dbReference type="InterPro" id="IPR023298">
    <property type="entry name" value="ATPase_P-typ_TM_dom_sf"/>
</dbReference>
<dbReference type="SUPFAM" id="SSF81653">
    <property type="entry name" value="Calcium ATPase, transduction domain A"/>
    <property type="match status" value="1"/>
</dbReference>
<dbReference type="SFLD" id="SFLDG00002">
    <property type="entry name" value="C1.7:_P-type_atpase_like"/>
    <property type="match status" value="1"/>
</dbReference>
<feature type="domain" description="Cation-transporting P-type ATPase N-terminal" evidence="24">
    <location>
        <begin position="8"/>
        <end position="82"/>
    </location>
</feature>
<feature type="transmembrane region" description="Helical" evidence="23">
    <location>
        <begin position="1003"/>
        <end position="1022"/>
    </location>
</feature>
<dbReference type="EC" id="7.2.2.3" evidence="19"/>
<dbReference type="Gene3D" id="3.40.50.1000">
    <property type="entry name" value="HAD superfamily/HAD-like"/>
    <property type="match status" value="1"/>
</dbReference>
<dbReference type="EMBL" id="JAUKUD010000004">
    <property type="protein sequence ID" value="KAK0746832.1"/>
    <property type="molecule type" value="Genomic_DNA"/>
</dbReference>
<comment type="catalytic activity">
    <reaction evidence="20">
        <text>K(+)(in) + ATP + H2O = K(+)(out) + ADP + phosphate + H(+)</text>
        <dbReference type="Rhea" id="RHEA:75815"/>
        <dbReference type="ChEBI" id="CHEBI:15377"/>
        <dbReference type="ChEBI" id="CHEBI:15378"/>
        <dbReference type="ChEBI" id="CHEBI:29103"/>
        <dbReference type="ChEBI" id="CHEBI:30616"/>
        <dbReference type="ChEBI" id="CHEBI:43474"/>
        <dbReference type="ChEBI" id="CHEBI:456216"/>
    </reaction>
</comment>
<keyword evidence="11" id="KW-0630">Potassium</keyword>
<evidence type="ECO:0000256" key="1">
    <source>
        <dbReference type="ARBA" id="ARBA00001946"/>
    </source>
</evidence>
<evidence type="ECO:0000256" key="18">
    <source>
        <dbReference type="ARBA" id="ARBA00035017"/>
    </source>
</evidence>
<keyword evidence="26" id="KW-1185">Reference proteome</keyword>
<keyword evidence="13 23" id="KW-1133">Transmembrane helix</keyword>
<dbReference type="Gene3D" id="1.20.1110.10">
    <property type="entry name" value="Calcium-transporting ATPase, transmembrane domain"/>
    <property type="match status" value="2"/>
</dbReference>
<feature type="compositionally biased region" description="Polar residues" evidence="22">
    <location>
        <begin position="408"/>
        <end position="424"/>
    </location>
</feature>
<dbReference type="PRINTS" id="PR00119">
    <property type="entry name" value="CATATPASE"/>
</dbReference>
<feature type="transmembrane region" description="Helical" evidence="23">
    <location>
        <begin position="828"/>
        <end position="849"/>
    </location>
</feature>
<keyword evidence="3" id="KW-0813">Transport</keyword>
<dbReference type="FunFam" id="1.20.1110.10:FF:000020">
    <property type="entry name" value="Sodium ion P-type ATPase"/>
    <property type="match status" value="1"/>
</dbReference>
<feature type="region of interest" description="Disordered" evidence="22">
    <location>
        <begin position="1066"/>
        <end position="1116"/>
    </location>
</feature>
<evidence type="ECO:0000256" key="15">
    <source>
        <dbReference type="ARBA" id="ARBA00023065"/>
    </source>
</evidence>
<dbReference type="PANTHER" id="PTHR42861">
    <property type="entry name" value="CALCIUM-TRANSPORTING ATPASE"/>
    <property type="match status" value="1"/>
</dbReference>
<dbReference type="InterPro" id="IPR036412">
    <property type="entry name" value="HAD-like_sf"/>
</dbReference>
<sequence>MAGECRKHPFLLPVEEVAEDLKTNLDKGLSSAQVTEFQAKYPPNELDVGSGIAWYTIFIRQLCNAMILVLFFAMGLSFGVGDFIEGGVLAAVIILNVSIGFFQEYGAEKKMDALRSLSAPSATVLRDGKTSVISNSEVVPGDIIYLKMGDTVPADMRLFDAMNLNCEEASLTGEAIAVEKITSNDIVVPGTEKPATTADEVGIADRINMVYATTVVQKGRGRGIVVATGMQTEVGKIAAASSKKQRKPGRSMNWKKYGPAQPVKGAGRRVYDFFGKFLGLTEGTPLQIKLAKLAYFLFFCALLLAVVVFSVNRWRLPIPNEVLIYAISTGIAIIPESLVAVLTISMVVATTVMRKANVVVRDLSALEALGGVTNICSDKTGTLTQGAMIVKKVWLPPNNIYTVRDSKTAGQSNNPNDPTMGSITVSKAGAPAAEDQPRDYDQERSTQAIKFDVPDDKGAPKPLKPAEEDAELTPELRLFLLSAALCNLATVRYDEDEEKWKTTGEPTEIALQVLTHRFDRGKKFLEGQGWKQVAEFPFDSSIKRMTVVYNVPAGNDAELPTENSLVFTKGAVERVLDLCTTVGTGEAKEPMTEALKANILDQMTEFASLGQRVLAVAYRPYDGVYHTPAAPTEKPEGGGKDEDPVRTMVEQDLTLLGLVGIYDPPRRETTPAIYECAQAGIRVHMLTGDHPETARAIAREVGIIPHNMGVFPADVAESMVYKATDFDKLSEAEIDALPELPLVIARCSPETKTKMIEALRRRDAFMAMTGDGVNDAPSLSRADVGIAMGSGSDVAKSAAKIVLTDDKFNSIVAAIREGRRMFENIQKFILHLLTSNVGEVILLIAGLGFQDASGFSVFPISPLEILWINMVTSSFPAFGLGREKASREVMRKPPHDKSRGVFTNQILVDMLVYGTLMGTCTLMTFVIIVYGRYGGELGVDCNTKFNDSCVPVYRARAAVFAELTWLILISAWEFKSIRRSLFRLNPDDESSFPLFKDLMNNKFLFWSVLIGALSVFPTVYIPVLNTKWGLVVGMTIVFLFGMEAWKWTKRTLNILDDHKVVKGAWSQGEEGSSSNGRKFGKSMSFSSLRSWRSKDRTDTRSRSQQNPNSTQLPTTA</sequence>
<dbReference type="Gene3D" id="3.40.1110.10">
    <property type="entry name" value="Calcium-transporting ATPase, cytoplasmic domain N"/>
    <property type="match status" value="1"/>
</dbReference>
<dbReference type="SFLD" id="SFLDS00003">
    <property type="entry name" value="Haloacid_Dehalogenase"/>
    <property type="match status" value="1"/>
</dbReference>
<comment type="cofactor">
    <cofactor evidence="1">
        <name>Mg(2+)</name>
        <dbReference type="ChEBI" id="CHEBI:18420"/>
    </cofactor>
</comment>
<dbReference type="InterPro" id="IPR023214">
    <property type="entry name" value="HAD_sf"/>
</dbReference>
<feature type="transmembrane region" description="Helical" evidence="23">
    <location>
        <begin position="953"/>
        <end position="974"/>
    </location>
</feature>
<feature type="compositionally biased region" description="Basic and acidic residues" evidence="22">
    <location>
        <begin position="1092"/>
        <end position="1101"/>
    </location>
</feature>
<keyword evidence="12" id="KW-1278">Translocase</keyword>
<dbReference type="AlphaFoldDB" id="A0AA40EWH1"/>
<dbReference type="Pfam" id="PF00689">
    <property type="entry name" value="Cation_ATPase_C"/>
    <property type="match status" value="1"/>
</dbReference>
<dbReference type="Proteomes" id="UP001172155">
    <property type="component" value="Unassembled WGS sequence"/>
</dbReference>
<dbReference type="Pfam" id="PF08282">
    <property type="entry name" value="Hydrolase_3"/>
    <property type="match status" value="1"/>
</dbReference>
<dbReference type="InterPro" id="IPR023299">
    <property type="entry name" value="ATPase_P-typ_cyto_dom_N"/>
</dbReference>
<keyword evidence="10" id="KW-0460">Magnesium</keyword>
<dbReference type="GO" id="GO:0006813">
    <property type="term" value="P:potassium ion transport"/>
    <property type="evidence" value="ECO:0007669"/>
    <property type="project" value="UniProtKB-KW"/>
</dbReference>
<evidence type="ECO:0000256" key="5">
    <source>
        <dbReference type="ARBA" id="ARBA00022538"/>
    </source>
</evidence>
<evidence type="ECO:0000256" key="20">
    <source>
        <dbReference type="ARBA" id="ARBA00048599"/>
    </source>
</evidence>
<evidence type="ECO:0000259" key="24">
    <source>
        <dbReference type="SMART" id="SM00831"/>
    </source>
</evidence>
<dbReference type="Pfam" id="PF00122">
    <property type="entry name" value="E1-E2_ATPase"/>
    <property type="match status" value="1"/>
</dbReference>
<dbReference type="NCBIfam" id="TIGR01523">
    <property type="entry name" value="ATPase-IID_K-Na"/>
    <property type="match status" value="1"/>
</dbReference>
<feature type="transmembrane region" description="Helical" evidence="23">
    <location>
        <begin position="293"/>
        <end position="311"/>
    </location>
</feature>
<evidence type="ECO:0000256" key="2">
    <source>
        <dbReference type="ARBA" id="ARBA00004651"/>
    </source>
</evidence>
<dbReference type="InterPro" id="IPR001757">
    <property type="entry name" value="P_typ_ATPase"/>
</dbReference>
<evidence type="ECO:0000256" key="10">
    <source>
        <dbReference type="ARBA" id="ARBA00022842"/>
    </source>
</evidence>
<name>A0AA40EWH1_9PEZI</name>
<keyword evidence="17" id="KW-0739">Sodium transport</keyword>
<dbReference type="Pfam" id="PF00690">
    <property type="entry name" value="Cation_ATPase_N"/>
    <property type="match status" value="1"/>
</dbReference>
<keyword evidence="16 23" id="KW-0472">Membrane</keyword>
<feature type="transmembrane region" description="Helical" evidence="23">
    <location>
        <begin position="323"/>
        <end position="348"/>
    </location>
</feature>
<keyword evidence="8" id="KW-0547">Nucleotide-binding</keyword>
<keyword evidence="6 23" id="KW-0812">Transmembrane</keyword>
<evidence type="ECO:0000256" key="3">
    <source>
        <dbReference type="ARBA" id="ARBA00022448"/>
    </source>
</evidence>
<evidence type="ECO:0000256" key="17">
    <source>
        <dbReference type="ARBA" id="ARBA00023201"/>
    </source>
</evidence>
<proteinExistence type="inferred from homology"/>
<comment type="catalytic activity">
    <reaction evidence="21">
        <text>Na(+)(in) + ATP + H2O = Na(+)(out) + ADP + phosphate + H(+)</text>
        <dbReference type="Rhea" id="RHEA:14633"/>
        <dbReference type="ChEBI" id="CHEBI:15377"/>
        <dbReference type="ChEBI" id="CHEBI:15378"/>
        <dbReference type="ChEBI" id="CHEBI:29101"/>
        <dbReference type="ChEBI" id="CHEBI:30616"/>
        <dbReference type="ChEBI" id="CHEBI:43474"/>
        <dbReference type="ChEBI" id="CHEBI:456216"/>
        <dbReference type="EC" id="7.2.2.3"/>
    </reaction>
    <physiologicalReaction direction="left-to-right" evidence="21">
        <dbReference type="Rhea" id="RHEA:14634"/>
    </physiologicalReaction>
</comment>
<evidence type="ECO:0000256" key="13">
    <source>
        <dbReference type="ARBA" id="ARBA00022989"/>
    </source>
</evidence>
<accession>A0AA40EWH1</accession>
<gene>
    <name evidence="25" type="ORF">B0T18DRAFT_438670</name>
</gene>
<dbReference type="PROSITE" id="PS00154">
    <property type="entry name" value="ATPASE_E1_E2"/>
    <property type="match status" value="1"/>
</dbReference>
<dbReference type="InterPro" id="IPR006414">
    <property type="entry name" value="P-type_ATPase_IID"/>
</dbReference>
<evidence type="ECO:0000256" key="21">
    <source>
        <dbReference type="ARBA" id="ARBA00049499"/>
    </source>
</evidence>
<feature type="compositionally biased region" description="Polar residues" evidence="22">
    <location>
        <begin position="1104"/>
        <end position="1116"/>
    </location>
</feature>
<keyword evidence="9" id="KW-0067">ATP-binding</keyword>
<feature type="transmembrane region" description="Helical" evidence="23">
    <location>
        <begin position="62"/>
        <end position="81"/>
    </location>
</feature>
<keyword evidence="14" id="KW-0915">Sodium</keyword>
<dbReference type="SUPFAM" id="SSF56784">
    <property type="entry name" value="HAD-like"/>
    <property type="match status" value="1"/>
</dbReference>
<dbReference type="NCBIfam" id="TIGR01494">
    <property type="entry name" value="ATPase_P-type"/>
    <property type="match status" value="2"/>
</dbReference>
<dbReference type="GO" id="GO:0008554">
    <property type="term" value="F:P-type sodium transporter activity"/>
    <property type="evidence" value="ECO:0007669"/>
    <property type="project" value="UniProtKB-EC"/>
</dbReference>
<dbReference type="SMART" id="SM00831">
    <property type="entry name" value="Cation_ATPase_N"/>
    <property type="match status" value="1"/>
</dbReference>
<keyword evidence="4" id="KW-1003">Cell membrane</keyword>
<dbReference type="Pfam" id="PF13246">
    <property type="entry name" value="Cation_ATPase"/>
    <property type="match status" value="1"/>
</dbReference>
<dbReference type="GO" id="GO:0005524">
    <property type="term" value="F:ATP binding"/>
    <property type="evidence" value="ECO:0007669"/>
    <property type="project" value="UniProtKB-KW"/>
</dbReference>
<evidence type="ECO:0000313" key="25">
    <source>
        <dbReference type="EMBL" id="KAK0746832.1"/>
    </source>
</evidence>
<dbReference type="InterPro" id="IPR006068">
    <property type="entry name" value="ATPase_P-typ_cation-transptr_C"/>
</dbReference>
<feature type="transmembrane region" description="Helical" evidence="23">
    <location>
        <begin position="855"/>
        <end position="880"/>
    </location>
</feature>
<dbReference type="SFLD" id="SFLDF00027">
    <property type="entry name" value="p-type_atpase"/>
    <property type="match status" value="1"/>
</dbReference>
<feature type="region of interest" description="Disordered" evidence="22">
    <location>
        <begin position="404"/>
        <end position="424"/>
    </location>
</feature>
<evidence type="ECO:0000256" key="11">
    <source>
        <dbReference type="ARBA" id="ARBA00022958"/>
    </source>
</evidence>
<feature type="transmembrane region" description="Helical" evidence="23">
    <location>
        <begin position="901"/>
        <end position="933"/>
    </location>
</feature>
<comment type="subcellular location">
    <subcellularLocation>
        <location evidence="2">Cell membrane</location>
        <topology evidence="2">Multi-pass membrane protein</topology>
    </subcellularLocation>
</comment>
<keyword evidence="15" id="KW-0406">Ion transport</keyword>
<dbReference type="InterPro" id="IPR044492">
    <property type="entry name" value="P_typ_ATPase_HD_dom"/>
</dbReference>
<evidence type="ECO:0000256" key="4">
    <source>
        <dbReference type="ARBA" id="ARBA00022475"/>
    </source>
</evidence>
<dbReference type="InterPro" id="IPR018303">
    <property type="entry name" value="ATPase_P-typ_P_site"/>
</dbReference>
<evidence type="ECO:0000256" key="7">
    <source>
        <dbReference type="ARBA" id="ARBA00022723"/>
    </source>
</evidence>
<evidence type="ECO:0000256" key="8">
    <source>
        <dbReference type="ARBA" id="ARBA00022741"/>
    </source>
</evidence>
<evidence type="ECO:0000256" key="23">
    <source>
        <dbReference type="SAM" id="Phobius"/>
    </source>
</evidence>
<evidence type="ECO:0000256" key="19">
    <source>
        <dbReference type="ARBA" id="ARBA00035029"/>
    </source>
</evidence>
<keyword evidence="7" id="KW-0479">Metal-binding</keyword>
<evidence type="ECO:0000256" key="9">
    <source>
        <dbReference type="ARBA" id="ARBA00022840"/>
    </source>
</evidence>
<comment type="similarity">
    <text evidence="18">Belongs to the cation transport ATPase (P-type) (TC 3.A.3) family. Type IID subfamily.</text>
</comment>
<evidence type="ECO:0000256" key="6">
    <source>
        <dbReference type="ARBA" id="ARBA00022692"/>
    </source>
</evidence>
<evidence type="ECO:0000256" key="16">
    <source>
        <dbReference type="ARBA" id="ARBA00023136"/>
    </source>
</evidence>
<dbReference type="FunFam" id="3.40.50.1000:FF:000001">
    <property type="entry name" value="Phospholipid-transporting ATPase IC"/>
    <property type="match status" value="1"/>
</dbReference>
<reference evidence="25" key="1">
    <citation type="submission" date="2023-06" db="EMBL/GenBank/DDBJ databases">
        <title>Genome-scale phylogeny and comparative genomics of the fungal order Sordariales.</title>
        <authorList>
            <consortium name="Lawrence Berkeley National Laboratory"/>
            <person name="Hensen N."/>
            <person name="Bonometti L."/>
            <person name="Westerberg I."/>
            <person name="Brannstrom I.O."/>
            <person name="Guillou S."/>
            <person name="Cros-Aarteil S."/>
            <person name="Calhoun S."/>
            <person name="Haridas S."/>
            <person name="Kuo A."/>
            <person name="Mondo S."/>
            <person name="Pangilinan J."/>
            <person name="Riley R."/>
            <person name="LaButti K."/>
            <person name="Andreopoulos B."/>
            <person name="Lipzen A."/>
            <person name="Chen C."/>
            <person name="Yanf M."/>
            <person name="Daum C."/>
            <person name="Ng V."/>
            <person name="Clum A."/>
            <person name="Steindorff A."/>
            <person name="Ohm R."/>
            <person name="Martin F."/>
            <person name="Silar P."/>
            <person name="Natvig D."/>
            <person name="Lalanne C."/>
            <person name="Gautier V."/>
            <person name="Ament-velasquez S.L."/>
            <person name="Kruys A."/>
            <person name="Hutchinson M.I."/>
            <person name="Powell A.J."/>
            <person name="Barry K."/>
            <person name="Miller A.N."/>
            <person name="Grigoriev I.V."/>
            <person name="Debuchy R."/>
            <person name="Gladieux P."/>
            <person name="Thoren M.H."/>
            <person name="Johannesson H."/>
        </authorList>
    </citation>
    <scope>NUCLEOTIDE SEQUENCE</scope>
    <source>
        <strain evidence="25">SMH3187-1</strain>
    </source>
</reference>
<evidence type="ECO:0000256" key="22">
    <source>
        <dbReference type="SAM" id="MobiDB-lite"/>
    </source>
</evidence>
<protein>
    <recommendedName>
        <fullName evidence="19">P-type Na(+) transporter</fullName>
        <ecNumber evidence="19">7.2.2.3</ecNumber>
    </recommendedName>
</protein>
<organism evidence="25 26">
    <name type="scientific">Schizothecium vesticola</name>
    <dbReference type="NCBI Taxonomy" id="314040"/>
    <lineage>
        <taxon>Eukaryota</taxon>
        <taxon>Fungi</taxon>
        <taxon>Dikarya</taxon>
        <taxon>Ascomycota</taxon>
        <taxon>Pezizomycotina</taxon>
        <taxon>Sordariomycetes</taxon>
        <taxon>Sordariomycetidae</taxon>
        <taxon>Sordariales</taxon>
        <taxon>Schizotheciaceae</taxon>
        <taxon>Schizothecium</taxon>
    </lineage>
</organism>
<dbReference type="SUPFAM" id="SSF81660">
    <property type="entry name" value="Metal cation-transporting ATPase, ATP-binding domain N"/>
    <property type="match status" value="1"/>
</dbReference>
<dbReference type="SUPFAM" id="SSF81665">
    <property type="entry name" value="Calcium ATPase, transmembrane domain M"/>
    <property type="match status" value="1"/>
</dbReference>
<evidence type="ECO:0000313" key="26">
    <source>
        <dbReference type="Proteomes" id="UP001172155"/>
    </source>
</evidence>
<evidence type="ECO:0000256" key="12">
    <source>
        <dbReference type="ARBA" id="ARBA00022967"/>
    </source>
</evidence>
<dbReference type="GO" id="GO:0016887">
    <property type="term" value="F:ATP hydrolysis activity"/>
    <property type="evidence" value="ECO:0007669"/>
    <property type="project" value="InterPro"/>
</dbReference>
<dbReference type="GO" id="GO:0046872">
    <property type="term" value="F:metal ion binding"/>
    <property type="evidence" value="ECO:0007669"/>
    <property type="project" value="UniProtKB-KW"/>
</dbReference>
<feature type="transmembrane region" description="Helical" evidence="23">
    <location>
        <begin position="87"/>
        <end position="107"/>
    </location>
</feature>
<dbReference type="InterPro" id="IPR004014">
    <property type="entry name" value="ATPase_P-typ_cation-transptr_N"/>
</dbReference>
<comment type="caution">
    <text evidence="25">The sequence shown here is derived from an EMBL/GenBank/DDBJ whole genome shotgun (WGS) entry which is preliminary data.</text>
</comment>
<dbReference type="FunFam" id="1.20.1110.10:FF:000015">
    <property type="entry name" value="Sodium ion P-type ATPase"/>
    <property type="match status" value="1"/>
</dbReference>
<dbReference type="GO" id="GO:0005886">
    <property type="term" value="C:plasma membrane"/>
    <property type="evidence" value="ECO:0007669"/>
    <property type="project" value="UniProtKB-SubCell"/>
</dbReference>
<keyword evidence="5" id="KW-0633">Potassium transport</keyword>